<dbReference type="SMART" id="SM00487">
    <property type="entry name" value="DEXDc"/>
    <property type="match status" value="1"/>
</dbReference>
<evidence type="ECO:0000259" key="2">
    <source>
        <dbReference type="PROSITE" id="PS51194"/>
    </source>
</evidence>
<dbReference type="InterPro" id="IPR001650">
    <property type="entry name" value="Helicase_C-like"/>
</dbReference>
<feature type="domain" description="Helicase ATP-binding" evidence="1">
    <location>
        <begin position="312"/>
        <end position="468"/>
    </location>
</feature>
<dbReference type="InterPro" id="IPR014001">
    <property type="entry name" value="Helicase_ATP-bd"/>
</dbReference>
<protein>
    <submittedName>
        <fullName evidence="3">DUF3427 domain-containing protein</fullName>
    </submittedName>
</protein>
<dbReference type="PANTHER" id="PTHR47962">
    <property type="entry name" value="ATP-DEPENDENT HELICASE LHR-RELATED-RELATED"/>
    <property type="match status" value="1"/>
</dbReference>
<dbReference type="SMART" id="SM00490">
    <property type="entry name" value="HELICc"/>
    <property type="match status" value="1"/>
</dbReference>
<evidence type="ECO:0000313" key="4">
    <source>
        <dbReference type="Proteomes" id="UP000515947"/>
    </source>
</evidence>
<dbReference type="GO" id="GO:0005524">
    <property type="term" value="F:ATP binding"/>
    <property type="evidence" value="ECO:0007669"/>
    <property type="project" value="InterPro"/>
</dbReference>
<dbReference type="Gene3D" id="3.30.870.10">
    <property type="entry name" value="Endonuclease Chain A"/>
    <property type="match status" value="1"/>
</dbReference>
<sequence>MTAGLQDQLASYDALRAEVDAVDVADQPHVLSRHLQSVIERALTATKDPAARLALVNGVLDHLNEATDQVSDPPRQLLRLVDDSPFGQPPAGAIRPRTPLSDAALLTNTHGEPSLGAELRAELDSSDTVDLLCAFVKWHGIRLLEQELGRIKRRGTPFRVVTTTYMGATERAALDRLVREFDAQVKIQYDAQRTRLHAKAWMFRRNTGFDTAYVGSSNLSRAALLDGVEWNVRLSHVGTPTLLEKFSATFNTYWNDRSFESYDPDVDRDRLDDALAEASGRSQHSRVTISLSGLEVRPYPYQQEMLEALDVERTVHGRHRNLLVAATGTGKTVVAALDYRGLCNEETGDRPSLLFVAHRKEILEQSLRTYREVLSDANFGELHVGGMRPERKEHVFASVQSLTAYGVANIPQDAYDIVVIDEFHHAEARTYRRILDHLTPRELLGLTATSERTDGTDVRSFFGGRTAAELRLWDALGADLLCPFHYFAVADGTDLRDISWKRGRYDEDELSKIYTGNHARAAIVLKQLKDKVLDPGGMRALGFCVSVAHAEFMAKAFTEAGVPAQAVSGTTPPAERAQALTDLRERRVNILFAADLFNEGLDLPDVDTVLFLRPTESATVFLQQLGRGLRRTRTKPVLTVLDFVGYHRKEFRFDAKLRALTGHTRRGLEREIERGFPFLPSGCQIVMDRQAQTLVLENIRSQIANRWQQMVAELRSYGDQDLGSFLDESGVELSDILRRGSHSWTRLRRDAGLVTREGSVLEERLLKRIRAFAHVDDRRRAESYEHLLSDDAPAYADLSPAEQRMARMLFFSLWPDGGGHASYDDGLIALRRERATRDELRSVVDLSFDAARHHAFDLTGSLAQVPLKVHAQYQREEVLAALDYASLQRKPNSFREGVLYVPELNVDAFFVTLTKSEADYSPTTLYRDYPISPTLFHWESQSTTSVASKTGQRYLSGSSSVLLFAREKKTDEFGTAPYLFLGPVRHVEHKGDRPIAITWELAQAMPTDFFTSSSVAAG</sequence>
<feature type="domain" description="Helicase C-terminal" evidence="2">
    <location>
        <begin position="524"/>
        <end position="684"/>
    </location>
</feature>
<dbReference type="Pfam" id="PF04851">
    <property type="entry name" value="ResIII"/>
    <property type="match status" value="1"/>
</dbReference>
<accession>A0A7G9RHQ8</accession>
<dbReference type="InterPro" id="IPR006935">
    <property type="entry name" value="Helicase/UvrB_N"/>
</dbReference>
<dbReference type="InterPro" id="IPR025202">
    <property type="entry name" value="PLD-like_dom"/>
</dbReference>
<dbReference type="Pfam" id="PF11907">
    <property type="entry name" value="DUF3427"/>
    <property type="match status" value="1"/>
</dbReference>
<dbReference type="RefSeq" id="WP_187580973.1">
    <property type="nucleotide sequence ID" value="NZ_CP060713.1"/>
</dbReference>
<dbReference type="CDD" id="cd09203">
    <property type="entry name" value="PLDc_N_DEXD_b1"/>
    <property type="match status" value="1"/>
</dbReference>
<dbReference type="CDD" id="cd18799">
    <property type="entry name" value="SF2_C_EcoAI-like"/>
    <property type="match status" value="1"/>
</dbReference>
<dbReference type="CDD" id="cd18032">
    <property type="entry name" value="DEXHc_RE_I_III_res"/>
    <property type="match status" value="1"/>
</dbReference>
<dbReference type="GO" id="GO:0016887">
    <property type="term" value="F:ATP hydrolysis activity"/>
    <property type="evidence" value="ECO:0007669"/>
    <property type="project" value="TreeGrafter"/>
</dbReference>
<dbReference type="InterPro" id="IPR052511">
    <property type="entry name" value="ATP-dep_Helicase"/>
</dbReference>
<dbReference type="InterPro" id="IPR021835">
    <property type="entry name" value="DUF3427"/>
</dbReference>
<dbReference type="SUPFAM" id="SSF56024">
    <property type="entry name" value="Phospholipase D/nuclease"/>
    <property type="match status" value="1"/>
</dbReference>
<dbReference type="PROSITE" id="PS51194">
    <property type="entry name" value="HELICASE_CTER"/>
    <property type="match status" value="1"/>
</dbReference>
<dbReference type="EMBL" id="CP060713">
    <property type="protein sequence ID" value="QNN55133.1"/>
    <property type="molecule type" value="Genomic_DNA"/>
</dbReference>
<dbReference type="Gene3D" id="3.40.50.300">
    <property type="entry name" value="P-loop containing nucleotide triphosphate hydrolases"/>
    <property type="match status" value="2"/>
</dbReference>
<keyword evidence="4" id="KW-1185">Reference proteome</keyword>
<dbReference type="Pfam" id="PF00271">
    <property type="entry name" value="Helicase_C"/>
    <property type="match status" value="1"/>
</dbReference>
<dbReference type="REBASE" id="442902">
    <property type="entry name" value="Nme15243ORF17735P"/>
</dbReference>
<evidence type="ECO:0000259" key="1">
    <source>
        <dbReference type="PROSITE" id="PS51192"/>
    </source>
</evidence>
<dbReference type="KEGG" id="nmes:H9L09_17735"/>
<dbReference type="Proteomes" id="UP000515947">
    <property type="component" value="Chromosome"/>
</dbReference>
<name>A0A7G9RHQ8_9ACTN</name>
<dbReference type="Pfam" id="PF13091">
    <property type="entry name" value="PLDc_2"/>
    <property type="match status" value="1"/>
</dbReference>
<reference evidence="3 4" key="1">
    <citation type="submission" date="2020-08" db="EMBL/GenBank/DDBJ databases">
        <title>Genome sequence of Nocardioides mesophilus KACC 16243T.</title>
        <authorList>
            <person name="Hyun D.-W."/>
            <person name="Bae J.-W."/>
        </authorList>
    </citation>
    <scope>NUCLEOTIDE SEQUENCE [LARGE SCALE GENOMIC DNA]</scope>
    <source>
        <strain evidence="3 4">KACC 16243</strain>
    </source>
</reference>
<organism evidence="3 4">
    <name type="scientific">Nocardioides mesophilus</name>
    <dbReference type="NCBI Taxonomy" id="433659"/>
    <lineage>
        <taxon>Bacteria</taxon>
        <taxon>Bacillati</taxon>
        <taxon>Actinomycetota</taxon>
        <taxon>Actinomycetes</taxon>
        <taxon>Propionibacteriales</taxon>
        <taxon>Nocardioidaceae</taxon>
        <taxon>Nocardioides</taxon>
    </lineage>
</organism>
<evidence type="ECO:0000313" key="3">
    <source>
        <dbReference type="EMBL" id="QNN55133.1"/>
    </source>
</evidence>
<dbReference type="PANTHER" id="PTHR47962:SF7">
    <property type="entry name" value="MITOCHONDRIAL ATP-DEPENDENT HELICASE IRC3-RELATED"/>
    <property type="match status" value="1"/>
</dbReference>
<proteinExistence type="predicted"/>
<dbReference type="InterPro" id="IPR027417">
    <property type="entry name" value="P-loop_NTPase"/>
</dbReference>
<gene>
    <name evidence="3" type="ORF">H9L09_17735</name>
</gene>
<dbReference type="SUPFAM" id="SSF52540">
    <property type="entry name" value="P-loop containing nucleoside triphosphate hydrolases"/>
    <property type="match status" value="1"/>
</dbReference>
<dbReference type="GO" id="GO:0003677">
    <property type="term" value="F:DNA binding"/>
    <property type="evidence" value="ECO:0007669"/>
    <property type="project" value="InterPro"/>
</dbReference>
<dbReference type="PROSITE" id="PS51192">
    <property type="entry name" value="HELICASE_ATP_BIND_1"/>
    <property type="match status" value="1"/>
</dbReference>
<dbReference type="AlphaFoldDB" id="A0A7G9RHQ8"/>